<evidence type="ECO:0000256" key="2">
    <source>
        <dbReference type="RuleBase" id="RU003616"/>
    </source>
</evidence>
<evidence type="ECO:0000313" key="5">
    <source>
        <dbReference type="Proteomes" id="UP000238426"/>
    </source>
</evidence>
<dbReference type="PROSITE" id="PS01031">
    <property type="entry name" value="SHSP"/>
    <property type="match status" value="1"/>
</dbReference>
<dbReference type="RefSeq" id="WP_106463856.1">
    <property type="nucleotide sequence ID" value="NZ_PXOQ01000009.1"/>
</dbReference>
<dbReference type="InterPro" id="IPR008978">
    <property type="entry name" value="HSP20-like_chaperone"/>
</dbReference>
<feature type="domain" description="SHSP" evidence="3">
    <location>
        <begin position="41"/>
        <end position="154"/>
    </location>
</feature>
<dbReference type="InterPro" id="IPR031107">
    <property type="entry name" value="Small_HSP"/>
</dbReference>
<protein>
    <submittedName>
        <fullName evidence="4">Heat-shock protein</fullName>
    </submittedName>
</protein>
<dbReference type="AlphaFoldDB" id="A0A2T1NA38"/>
<comment type="similarity">
    <text evidence="1 2">Belongs to the small heat shock protein (HSP20) family.</text>
</comment>
<evidence type="ECO:0000256" key="1">
    <source>
        <dbReference type="PROSITE-ProRule" id="PRU00285"/>
    </source>
</evidence>
<evidence type="ECO:0000313" key="4">
    <source>
        <dbReference type="EMBL" id="PSG88715.1"/>
    </source>
</evidence>
<dbReference type="OrthoDB" id="9814487at2"/>
<dbReference type="CDD" id="cd06464">
    <property type="entry name" value="ACD_sHsps-like"/>
    <property type="match status" value="1"/>
</dbReference>
<dbReference type="InterPro" id="IPR002068">
    <property type="entry name" value="A-crystallin/Hsp20_dom"/>
</dbReference>
<dbReference type="PANTHER" id="PTHR11527">
    <property type="entry name" value="HEAT-SHOCK PROTEIN 20 FAMILY MEMBER"/>
    <property type="match status" value="1"/>
</dbReference>
<dbReference type="Pfam" id="PF00011">
    <property type="entry name" value="HSP20"/>
    <property type="match status" value="1"/>
</dbReference>
<dbReference type="SUPFAM" id="SSF49764">
    <property type="entry name" value="HSP20-like chaperones"/>
    <property type="match status" value="1"/>
</dbReference>
<evidence type="ECO:0000259" key="3">
    <source>
        <dbReference type="PROSITE" id="PS01031"/>
    </source>
</evidence>
<dbReference type="Proteomes" id="UP000238426">
    <property type="component" value="Unassembled WGS sequence"/>
</dbReference>
<comment type="caution">
    <text evidence="4">The sequence shown here is derived from an EMBL/GenBank/DDBJ whole genome shotgun (WGS) entry which is preliminary data.</text>
</comment>
<keyword evidence="5" id="KW-1185">Reference proteome</keyword>
<name>A0A2T1NA38_9FLAO</name>
<accession>A0A2T1NA38</accession>
<reference evidence="4 5" key="1">
    <citation type="submission" date="2018-03" db="EMBL/GenBank/DDBJ databases">
        <title>Mesoflavibacter sp. HG37 and Mesoflavibacter sp. HG96 sp.nov., two marine bacteria isolated from seawater of Western Pacific Ocean.</title>
        <authorList>
            <person name="Cheng H."/>
            <person name="Wu Y.-H."/>
            <person name="Guo L.-L."/>
            <person name="Xu X.-W."/>
        </authorList>
    </citation>
    <scope>NUCLEOTIDE SEQUENCE [LARGE SCALE GENOMIC DNA]</scope>
    <source>
        <strain evidence="4 5">KCTC 32269</strain>
    </source>
</reference>
<gene>
    <name evidence="4" type="ORF">C7H52_10525</name>
</gene>
<organism evidence="4 5">
    <name type="scientific">Aurantibacter aestuarii</name>
    <dbReference type="NCBI Taxonomy" id="1266046"/>
    <lineage>
        <taxon>Bacteria</taxon>
        <taxon>Pseudomonadati</taxon>
        <taxon>Bacteroidota</taxon>
        <taxon>Flavobacteriia</taxon>
        <taxon>Flavobacteriales</taxon>
        <taxon>Flavobacteriaceae</taxon>
        <taxon>Aurantibacter</taxon>
    </lineage>
</organism>
<dbReference type="Gene3D" id="2.60.40.790">
    <property type="match status" value="1"/>
</dbReference>
<dbReference type="EMBL" id="PXOQ01000009">
    <property type="protein sequence ID" value="PSG88715.1"/>
    <property type="molecule type" value="Genomic_DNA"/>
</dbReference>
<proteinExistence type="inferred from homology"/>
<sequence>MSNLVTVPHNGTIANKTKNNFTNLSHWFDDMLNRDIPSVFNHLDYEMPKVNIKENAEAFTVELAVPGFDKKDFKLDLDHKVLSISAEIKEETENKEENYSRKEFGYASFKRTFTLPDSVDDEAINASYKDGVLSILLPKKEEAKQKPVRSIKIT</sequence>